<dbReference type="VEuPathDB" id="FungiDB:RO3G_02133"/>
<sequence>MEISRTINTPIRNFKEAISVCINRQSAIGEIARRFQYPFYGRRVGGCLVRCSQRKVHEGVVLKERGFLAGSIFRRKDNGPETVSGIMSRRCI</sequence>
<organism evidence="1 2">
    <name type="scientific">Rhizopus delemar (strain RA 99-880 / ATCC MYA-4621 / FGSC 9543 / NRRL 43880)</name>
    <name type="common">Mucormycosis agent</name>
    <name type="synonym">Rhizopus arrhizus var. delemar</name>
    <dbReference type="NCBI Taxonomy" id="246409"/>
    <lineage>
        <taxon>Eukaryota</taxon>
        <taxon>Fungi</taxon>
        <taxon>Fungi incertae sedis</taxon>
        <taxon>Mucoromycota</taxon>
        <taxon>Mucoromycotina</taxon>
        <taxon>Mucoromycetes</taxon>
        <taxon>Mucorales</taxon>
        <taxon>Mucorineae</taxon>
        <taxon>Rhizopodaceae</taxon>
        <taxon>Rhizopus</taxon>
    </lineage>
</organism>
<dbReference type="RefSeq" id="XP_067512825.1">
    <property type="nucleotide sequence ID" value="XM_067656724.1"/>
</dbReference>
<gene>
    <name evidence="1" type="ORF">RO3G_02133</name>
</gene>
<protein>
    <submittedName>
        <fullName evidence="1">Uncharacterized protein</fullName>
    </submittedName>
</protein>
<keyword evidence="2" id="KW-1185">Reference proteome</keyword>
<accession>I1BMJ9</accession>
<name>I1BMJ9_RHIO9</name>
<dbReference type="Proteomes" id="UP000009138">
    <property type="component" value="Unassembled WGS sequence"/>
</dbReference>
<dbReference type="EMBL" id="CH476732">
    <property type="protein sequence ID" value="EIE77429.1"/>
    <property type="molecule type" value="Genomic_DNA"/>
</dbReference>
<proteinExistence type="predicted"/>
<dbReference type="AlphaFoldDB" id="I1BMJ9"/>
<dbReference type="InParanoid" id="I1BMJ9"/>
<evidence type="ECO:0000313" key="2">
    <source>
        <dbReference type="Proteomes" id="UP000009138"/>
    </source>
</evidence>
<dbReference type="GeneID" id="93609105"/>
<evidence type="ECO:0000313" key="1">
    <source>
        <dbReference type="EMBL" id="EIE77429.1"/>
    </source>
</evidence>
<reference evidence="1 2" key="1">
    <citation type="journal article" date="2009" name="PLoS Genet.">
        <title>Genomic analysis of the basal lineage fungus Rhizopus oryzae reveals a whole-genome duplication.</title>
        <authorList>
            <person name="Ma L.-J."/>
            <person name="Ibrahim A.S."/>
            <person name="Skory C."/>
            <person name="Grabherr M.G."/>
            <person name="Burger G."/>
            <person name="Butler M."/>
            <person name="Elias M."/>
            <person name="Idnurm A."/>
            <person name="Lang B.F."/>
            <person name="Sone T."/>
            <person name="Abe A."/>
            <person name="Calvo S.E."/>
            <person name="Corrochano L.M."/>
            <person name="Engels R."/>
            <person name="Fu J."/>
            <person name="Hansberg W."/>
            <person name="Kim J.-M."/>
            <person name="Kodira C.D."/>
            <person name="Koehrsen M.J."/>
            <person name="Liu B."/>
            <person name="Miranda-Saavedra D."/>
            <person name="O'Leary S."/>
            <person name="Ortiz-Castellanos L."/>
            <person name="Poulter R."/>
            <person name="Rodriguez-Romero J."/>
            <person name="Ruiz-Herrera J."/>
            <person name="Shen Y.-Q."/>
            <person name="Zeng Q."/>
            <person name="Galagan J."/>
            <person name="Birren B.W."/>
            <person name="Cuomo C.A."/>
            <person name="Wickes B.L."/>
        </authorList>
    </citation>
    <scope>NUCLEOTIDE SEQUENCE [LARGE SCALE GENOMIC DNA]</scope>
    <source>
        <strain evidence="2">RA 99-880 / ATCC MYA-4621 / FGSC 9543 / NRRL 43880</strain>
    </source>
</reference>